<reference evidence="4 5" key="1">
    <citation type="submission" date="2018-01" db="EMBL/GenBank/DDBJ databases">
        <title>The draft genome sequence of Cohaesibacter sp. H1304.</title>
        <authorList>
            <person name="Wang N.-N."/>
            <person name="Du Z.-J."/>
        </authorList>
    </citation>
    <scope>NUCLEOTIDE SEQUENCE [LARGE SCALE GENOMIC DNA]</scope>
    <source>
        <strain evidence="4 5">H1304</strain>
    </source>
</reference>
<evidence type="ECO:0000313" key="5">
    <source>
        <dbReference type="Proteomes" id="UP000234881"/>
    </source>
</evidence>
<evidence type="ECO:0000259" key="3">
    <source>
        <dbReference type="Pfam" id="PF12697"/>
    </source>
</evidence>
<evidence type="ECO:0000313" key="4">
    <source>
        <dbReference type="EMBL" id="PLW77828.1"/>
    </source>
</evidence>
<dbReference type="PANTHER" id="PTHR10794:SF63">
    <property type="entry name" value="ALPHA_BETA HYDROLASE 1, ISOFORM A"/>
    <property type="match status" value="1"/>
</dbReference>
<organism evidence="4 5">
    <name type="scientific">Cohaesibacter celericrescens</name>
    <dbReference type="NCBI Taxonomy" id="2067669"/>
    <lineage>
        <taxon>Bacteria</taxon>
        <taxon>Pseudomonadati</taxon>
        <taxon>Pseudomonadota</taxon>
        <taxon>Alphaproteobacteria</taxon>
        <taxon>Hyphomicrobiales</taxon>
        <taxon>Cohaesibacteraceae</taxon>
    </lineage>
</organism>
<evidence type="ECO:0000256" key="2">
    <source>
        <dbReference type="PIRSR" id="PIRSR005211-1"/>
    </source>
</evidence>
<dbReference type="OrthoDB" id="332676at2"/>
<feature type="active site" description="Charge relay system" evidence="2">
    <location>
        <position position="297"/>
    </location>
</feature>
<dbReference type="Proteomes" id="UP000234881">
    <property type="component" value="Unassembled WGS sequence"/>
</dbReference>
<sequence length="319" mass="35924">MDSRPPFGLRNRHINTIFGNNGPRKWLVAKRAKQMNAASTEVVLNCSDGVRLHGLHTPGRDPSRGMIVLLHGWEGNANSTYLQSVSAALYEQGFSIFRLHMRDHGPSHHLNHDPFLAVRLTEILDAMEQICMIYPHRYVGLTGFSLGANLVVRVAANLADRGMHVDQVVAVSPPIDPEQAAFSIQKFFIYNRYFCAKWQRSFEKKIALFEDYQAHTDLLGHTDIIAMHEDFVPRFSNHATASSYFRAYALNEHNLKRMDAPCHIVMVEDDPIIPVESSALLPKLDGMTLQIVPYGGHCGFLSGYHLNSWIDGVLVDLFC</sequence>
<keyword evidence="5" id="KW-1185">Reference proteome</keyword>
<name>A0A2N5XTT8_9HYPH</name>
<comment type="similarity">
    <text evidence="1">Belongs to the AB hydrolase superfamily. AB hydrolase 4 family.</text>
</comment>
<gene>
    <name evidence="4" type="ORF">C0081_07500</name>
</gene>
<proteinExistence type="inferred from homology"/>
<dbReference type="InterPro" id="IPR050960">
    <property type="entry name" value="AB_hydrolase_4_sf"/>
</dbReference>
<protein>
    <submittedName>
        <fullName evidence="4">Alpha/beta hydrolase</fullName>
    </submittedName>
</protein>
<dbReference type="Gene3D" id="3.40.50.1820">
    <property type="entry name" value="alpha/beta hydrolase"/>
    <property type="match status" value="1"/>
</dbReference>
<feature type="active site" description="Charge relay system" evidence="2">
    <location>
        <position position="270"/>
    </location>
</feature>
<evidence type="ECO:0000256" key="1">
    <source>
        <dbReference type="ARBA" id="ARBA00010884"/>
    </source>
</evidence>
<feature type="domain" description="AB hydrolase-1" evidence="3">
    <location>
        <begin position="67"/>
        <end position="301"/>
    </location>
</feature>
<dbReference type="AlphaFoldDB" id="A0A2N5XTT8"/>
<dbReference type="PANTHER" id="PTHR10794">
    <property type="entry name" value="ABHYDROLASE DOMAIN-CONTAINING PROTEIN"/>
    <property type="match status" value="1"/>
</dbReference>
<dbReference type="Pfam" id="PF12697">
    <property type="entry name" value="Abhydrolase_6"/>
    <property type="match status" value="1"/>
</dbReference>
<dbReference type="PIRSF" id="PIRSF005211">
    <property type="entry name" value="Ab_hydro_YheT"/>
    <property type="match status" value="1"/>
</dbReference>
<dbReference type="GO" id="GO:0047372">
    <property type="term" value="F:monoacylglycerol lipase activity"/>
    <property type="evidence" value="ECO:0007669"/>
    <property type="project" value="TreeGrafter"/>
</dbReference>
<feature type="active site" description="Charge relay system" evidence="2">
    <location>
        <position position="145"/>
    </location>
</feature>
<dbReference type="EMBL" id="PKUQ01000014">
    <property type="protein sequence ID" value="PLW77828.1"/>
    <property type="molecule type" value="Genomic_DNA"/>
</dbReference>
<comment type="caution">
    <text evidence="4">The sequence shown here is derived from an EMBL/GenBank/DDBJ whole genome shotgun (WGS) entry which is preliminary data.</text>
</comment>
<dbReference type="InterPro" id="IPR000073">
    <property type="entry name" value="AB_hydrolase_1"/>
</dbReference>
<keyword evidence="4" id="KW-0378">Hydrolase</keyword>
<dbReference type="InterPro" id="IPR012020">
    <property type="entry name" value="ABHD4"/>
</dbReference>
<dbReference type="SUPFAM" id="SSF53474">
    <property type="entry name" value="alpha/beta-Hydrolases"/>
    <property type="match status" value="1"/>
</dbReference>
<accession>A0A2N5XTT8</accession>
<dbReference type="InterPro" id="IPR029058">
    <property type="entry name" value="AB_hydrolase_fold"/>
</dbReference>
<dbReference type="GO" id="GO:0034338">
    <property type="term" value="F:short-chain carboxylesterase activity"/>
    <property type="evidence" value="ECO:0007669"/>
    <property type="project" value="TreeGrafter"/>
</dbReference>
<dbReference type="RefSeq" id="WP_101533202.1">
    <property type="nucleotide sequence ID" value="NZ_JBFHIU010000024.1"/>
</dbReference>